<dbReference type="GO" id="GO:0031012">
    <property type="term" value="C:extracellular matrix"/>
    <property type="evidence" value="ECO:0007669"/>
    <property type="project" value="TreeGrafter"/>
</dbReference>
<dbReference type="PROSITE" id="PS51233">
    <property type="entry name" value="VWFD"/>
    <property type="match status" value="3"/>
</dbReference>
<organism evidence="5 6">
    <name type="scientific">Seriola lalandi dorsalis</name>
    <dbReference type="NCBI Taxonomy" id="1841481"/>
    <lineage>
        <taxon>Eukaryota</taxon>
        <taxon>Metazoa</taxon>
        <taxon>Chordata</taxon>
        <taxon>Craniata</taxon>
        <taxon>Vertebrata</taxon>
        <taxon>Euteleostomi</taxon>
        <taxon>Actinopterygii</taxon>
        <taxon>Neopterygii</taxon>
        <taxon>Teleostei</taxon>
        <taxon>Neoteleostei</taxon>
        <taxon>Acanthomorphata</taxon>
        <taxon>Carangaria</taxon>
        <taxon>Carangiformes</taxon>
        <taxon>Carangidae</taxon>
        <taxon>Seriola</taxon>
    </lineage>
</organism>
<evidence type="ECO:0000256" key="3">
    <source>
        <dbReference type="ARBA" id="ARBA00023180"/>
    </source>
</evidence>
<dbReference type="InterPro" id="IPR014853">
    <property type="entry name" value="VWF/SSPO/ZAN-like_Cys-rich_dom"/>
</dbReference>
<reference evidence="5" key="1">
    <citation type="submission" date="2025-08" db="UniProtKB">
        <authorList>
            <consortium name="Ensembl"/>
        </authorList>
    </citation>
    <scope>IDENTIFICATION</scope>
</reference>
<dbReference type="GeneTree" id="ENSGT00940000162219"/>
<dbReference type="InterPro" id="IPR001007">
    <property type="entry name" value="VWF_dom"/>
</dbReference>
<dbReference type="SMART" id="SM00216">
    <property type="entry name" value="VWD"/>
    <property type="match status" value="3"/>
</dbReference>
<dbReference type="SMART" id="SM00832">
    <property type="entry name" value="C8"/>
    <property type="match status" value="2"/>
</dbReference>
<dbReference type="Pfam" id="PF00094">
    <property type="entry name" value="VWD"/>
    <property type="match status" value="4"/>
</dbReference>
<dbReference type="GO" id="GO:0005615">
    <property type="term" value="C:extracellular space"/>
    <property type="evidence" value="ECO:0007669"/>
    <property type="project" value="TreeGrafter"/>
</dbReference>
<dbReference type="SMART" id="SM00215">
    <property type="entry name" value="VWC_out"/>
    <property type="match status" value="2"/>
</dbReference>
<keyword evidence="6" id="KW-1185">Reference proteome</keyword>
<dbReference type="InterPro" id="IPR002919">
    <property type="entry name" value="TIL_dom"/>
</dbReference>
<dbReference type="InterPro" id="IPR050780">
    <property type="entry name" value="Mucin_vWF_Thrombospondin_sf"/>
</dbReference>
<evidence type="ECO:0000256" key="1">
    <source>
        <dbReference type="ARBA" id="ARBA00022737"/>
    </source>
</evidence>
<dbReference type="STRING" id="1841481.ENSSLDP00000016097"/>
<feature type="domain" description="VWFD" evidence="4">
    <location>
        <begin position="764"/>
        <end position="931"/>
    </location>
</feature>
<reference evidence="5" key="2">
    <citation type="submission" date="2025-09" db="UniProtKB">
        <authorList>
            <consortium name="Ensembl"/>
        </authorList>
    </citation>
    <scope>IDENTIFICATION</scope>
</reference>
<dbReference type="Proteomes" id="UP000261360">
    <property type="component" value="Unplaced"/>
</dbReference>
<protein>
    <recommendedName>
        <fullName evidence="4">VWFD domain-containing protein</fullName>
    </recommendedName>
</protein>
<dbReference type="Ensembl" id="ENSSLDT00000016692.1">
    <property type="protein sequence ID" value="ENSSLDP00000016097.1"/>
    <property type="gene ID" value="ENSSLDG00000012745.1"/>
</dbReference>
<dbReference type="FunFam" id="2.10.25.10:FF:000674">
    <property type="entry name" value="Mucin-2"/>
    <property type="match status" value="1"/>
</dbReference>
<sequence length="1002" mass="109448">MGGLTLVSTTMRSLWVEFMVELKRTVLKVPNASHIGRVCTTWGHYHWKTFDGDFFQLASTCNHVLASQCKGSYENFNIQMRRKVVNDIPTISSITMKLEGSVVEVSLPFVTFGVTVKGTTSSITVEAKMGIIAIWNRDDSLDIEIDDKYQDQTCGLCGNFDGTANDLLKDACEDIEFCDRIFSSALFNSCQILLDVDSFSKACMADMCNSKANDQLVLCKTISEFSRQCVHAGGKPQQWRNTTFCHKECPYNMEFLECSNSCPDSCSNPQASQTCDNHCHDGCSCPAGTVFDDIGNTGCIALNECPCLHNSKVYKSGESYSYNCRSCVCESGQWKCTEENCPGTCSVEGGAHINTFDGKVYNFHGDCSYVLAKVNIIICSNASITIVHTNLTTQKLYVKCFSLSSATTADLSAFKPSSFYILISTKVGIQVMVQLSPVMQVFISADNSLKGTTSGLCGNFNNIMSDDFRVISGLVEGTSTAFANTWKTRASCPDITARFGHPCSQGISKESYAQYWCSKLMDPKGVFAPCHSVISPTMYNDLMYHLSSYVYACSGAGVHLSGWRETICGEQNTKDTFYNMTTCRRTCRSLSQADYSCQTNFPTVDGCGCAEGTYMNEEGQCVSSSSCPCYDKDTIIPAGQAVSKDGTTCVCRQGALSSSSSCAAPMAYFDCSTAQPGATGTECQKSCSTLDMACVSTIRTGCTSGCMCPDGLVSDGAGSCINETNCPCLHNGQVYQPGQTLTVECNTCYCSGRKFICSKNVCDAVCGIYGEGHYVTFDDKRFDFSGQCEYTLLQDYCGQGNGSFRIITENVPCGTTGTTCAKSIKIFLEDNEFQLKDETFQVVKGSSQVLPAQVHKMGIYLVITIQAGLVLMWDQKTSLFIKLSPQFQSEVCGLCGNYDGSSKNDFTTRSQETVADVLEFGNSWRVSSSCPNAQLISDPCASNRYRAAWSQKQCSIITSVTFQSCHSQVTTVITNTVTFAHICIHTYKLPWYLGNYINFGDP</sequence>
<evidence type="ECO:0000313" key="6">
    <source>
        <dbReference type="Proteomes" id="UP000261360"/>
    </source>
</evidence>
<name>A0A3B4XIQ1_SERLL</name>
<keyword evidence="2" id="KW-1015">Disulfide bond</keyword>
<dbReference type="InterPro" id="IPR036084">
    <property type="entry name" value="Ser_inhib-like_sf"/>
</dbReference>
<evidence type="ECO:0000313" key="5">
    <source>
        <dbReference type="Ensembl" id="ENSSLDP00000016097.1"/>
    </source>
</evidence>
<accession>A0A3B4XIQ1</accession>
<dbReference type="AlphaFoldDB" id="A0A3B4XIQ1"/>
<evidence type="ECO:0000256" key="2">
    <source>
        <dbReference type="ARBA" id="ARBA00023157"/>
    </source>
</evidence>
<dbReference type="Gene3D" id="2.10.25.10">
    <property type="entry name" value="Laminin"/>
    <property type="match status" value="3"/>
</dbReference>
<feature type="domain" description="VWFD" evidence="4">
    <location>
        <begin position="37"/>
        <end position="204"/>
    </location>
</feature>
<feature type="domain" description="VWFD" evidence="4">
    <location>
        <begin position="343"/>
        <end position="493"/>
    </location>
</feature>
<dbReference type="Pfam" id="PF01826">
    <property type="entry name" value="TIL"/>
    <property type="match status" value="1"/>
</dbReference>
<dbReference type="SUPFAM" id="SSF57567">
    <property type="entry name" value="Serine protease inhibitors"/>
    <property type="match status" value="3"/>
</dbReference>
<dbReference type="InterPro" id="IPR001846">
    <property type="entry name" value="VWF_type-D"/>
</dbReference>
<dbReference type="PANTHER" id="PTHR11339">
    <property type="entry name" value="EXTRACELLULAR MATRIX GLYCOPROTEIN RELATED"/>
    <property type="match status" value="1"/>
</dbReference>
<proteinExistence type="predicted"/>
<dbReference type="CDD" id="cd19941">
    <property type="entry name" value="TIL"/>
    <property type="match status" value="3"/>
</dbReference>
<dbReference type="Pfam" id="PF08742">
    <property type="entry name" value="C8"/>
    <property type="match status" value="1"/>
</dbReference>
<keyword evidence="3" id="KW-0325">Glycoprotein</keyword>
<evidence type="ECO:0000259" key="4">
    <source>
        <dbReference type="PROSITE" id="PS51233"/>
    </source>
</evidence>
<keyword evidence="1" id="KW-0677">Repeat</keyword>
<dbReference type="PANTHER" id="PTHR11339:SF408">
    <property type="entry name" value="MUCIN-5B"/>
    <property type="match status" value="1"/>
</dbReference>